<dbReference type="SUPFAM" id="SSF52499">
    <property type="entry name" value="Isochorismatase-like hydrolases"/>
    <property type="match status" value="1"/>
</dbReference>
<dbReference type="PANTHER" id="PTHR43540">
    <property type="entry name" value="PEROXYUREIDOACRYLATE/UREIDOACRYLATE AMIDOHYDROLASE-RELATED"/>
    <property type="match status" value="1"/>
</dbReference>
<dbReference type="InterPro" id="IPR050272">
    <property type="entry name" value="Isochorismatase-like_hydrls"/>
</dbReference>
<proteinExistence type="inferred from homology"/>
<evidence type="ECO:0000313" key="5">
    <source>
        <dbReference type="Proteomes" id="UP000051884"/>
    </source>
</evidence>
<keyword evidence="2" id="KW-0378">Hydrolase</keyword>
<dbReference type="CDD" id="cd01014">
    <property type="entry name" value="nicotinamidase_related"/>
    <property type="match status" value="1"/>
</dbReference>
<dbReference type="EMBL" id="JQCH01000006">
    <property type="protein sequence ID" value="KRO10355.1"/>
    <property type="molecule type" value="Genomic_DNA"/>
</dbReference>
<dbReference type="PANTHER" id="PTHR43540:SF14">
    <property type="entry name" value="ISOCHORISMATASE"/>
    <property type="match status" value="1"/>
</dbReference>
<feature type="domain" description="Isochorismatase-like" evidence="3">
    <location>
        <begin position="5"/>
        <end position="138"/>
    </location>
</feature>
<comment type="caution">
    <text evidence="4">The sequence shown here is derived from an EMBL/GenBank/DDBJ whole genome shotgun (WGS) entry which is preliminary data.</text>
</comment>
<sequence length="160" mass="18606">MMNDVLIVVDVQKGLNEIPDFNHFLTRINHRIMSYRTVGKQVIFVQHNDKDMPLNSKSWEFADQLDITNADSVVSKTYPDSFLETNLESILRDNEYTNFEICGAQTEYCIDTTIRVGFHLGYQISVQHDLVGTLNNEIMTAEQINKHHEHIWQGRFAKVF</sequence>
<name>A0ABR5Q8Y1_9LACO</name>
<protein>
    <submittedName>
        <fullName evidence="4">Amidase</fullName>
    </submittedName>
</protein>
<evidence type="ECO:0000259" key="3">
    <source>
        <dbReference type="Pfam" id="PF00857"/>
    </source>
</evidence>
<dbReference type="Pfam" id="PF00857">
    <property type="entry name" value="Isochorismatase"/>
    <property type="match status" value="1"/>
</dbReference>
<evidence type="ECO:0000313" key="4">
    <source>
        <dbReference type="EMBL" id="KRO10355.1"/>
    </source>
</evidence>
<organism evidence="4 5">
    <name type="scientific">Paucilactobacillus hokkaidonensis</name>
    <dbReference type="NCBI Taxonomy" id="1193095"/>
    <lineage>
        <taxon>Bacteria</taxon>
        <taxon>Bacillati</taxon>
        <taxon>Bacillota</taxon>
        <taxon>Bacilli</taxon>
        <taxon>Lactobacillales</taxon>
        <taxon>Lactobacillaceae</taxon>
        <taxon>Paucilactobacillus</taxon>
    </lineage>
</organism>
<comment type="similarity">
    <text evidence="1">Belongs to the isochorismatase family.</text>
</comment>
<accession>A0ABR5Q8Y1</accession>
<dbReference type="Gene3D" id="3.40.50.850">
    <property type="entry name" value="Isochorismatase-like"/>
    <property type="match status" value="1"/>
</dbReference>
<evidence type="ECO:0000256" key="1">
    <source>
        <dbReference type="ARBA" id="ARBA00006336"/>
    </source>
</evidence>
<reference evidence="4 5" key="1">
    <citation type="journal article" date="2015" name="Genome Announc.">
        <title>Expanding the biotechnology potential of lactobacilli through comparative genomics of 213 strains and associated genera.</title>
        <authorList>
            <person name="Sun Z."/>
            <person name="Harris H.M."/>
            <person name="McCann A."/>
            <person name="Guo C."/>
            <person name="Argimon S."/>
            <person name="Zhang W."/>
            <person name="Yang X."/>
            <person name="Jeffery I.B."/>
            <person name="Cooney J.C."/>
            <person name="Kagawa T.F."/>
            <person name="Liu W."/>
            <person name="Song Y."/>
            <person name="Salvetti E."/>
            <person name="Wrobel A."/>
            <person name="Rasinkangas P."/>
            <person name="Parkhill J."/>
            <person name="Rea M.C."/>
            <person name="O'Sullivan O."/>
            <person name="Ritari J."/>
            <person name="Douillard F.P."/>
            <person name="Paul Ross R."/>
            <person name="Yang R."/>
            <person name="Briner A.E."/>
            <person name="Felis G.E."/>
            <person name="de Vos W.M."/>
            <person name="Barrangou R."/>
            <person name="Klaenhammer T.R."/>
            <person name="Caufield P.W."/>
            <person name="Cui Y."/>
            <person name="Zhang H."/>
            <person name="O'Toole P.W."/>
        </authorList>
    </citation>
    <scope>NUCLEOTIDE SEQUENCE [LARGE SCALE GENOMIC DNA]</scope>
    <source>
        <strain evidence="4 5">DSM 26202</strain>
    </source>
</reference>
<gene>
    <name evidence="4" type="ORF">IV59_GL001973</name>
</gene>
<keyword evidence="5" id="KW-1185">Reference proteome</keyword>
<dbReference type="InterPro" id="IPR000868">
    <property type="entry name" value="Isochorismatase-like_dom"/>
</dbReference>
<dbReference type="InterPro" id="IPR036380">
    <property type="entry name" value="Isochorismatase-like_sf"/>
</dbReference>
<dbReference type="Proteomes" id="UP000051884">
    <property type="component" value="Unassembled WGS sequence"/>
</dbReference>
<evidence type="ECO:0000256" key="2">
    <source>
        <dbReference type="ARBA" id="ARBA00022801"/>
    </source>
</evidence>